<dbReference type="AlphaFoldDB" id="A0A5D0CL15"/>
<evidence type="ECO:0000313" key="2">
    <source>
        <dbReference type="Proteomes" id="UP000325218"/>
    </source>
</evidence>
<dbReference type="SUPFAM" id="SSF69279">
    <property type="entry name" value="Phage tail proteins"/>
    <property type="match status" value="1"/>
</dbReference>
<reference evidence="1 2" key="1">
    <citation type="submission" date="2019-08" db="EMBL/GenBank/DDBJ databases">
        <title>Genome sequencing of Paenibacillus faecis DSM 23593(T).</title>
        <authorList>
            <person name="Kook J.-K."/>
            <person name="Park S.-N."/>
            <person name="Lim Y.K."/>
        </authorList>
    </citation>
    <scope>NUCLEOTIDE SEQUENCE [LARGE SCALE GENOMIC DNA]</scope>
    <source>
        <strain evidence="1 2">DSM 23593</strain>
    </source>
</reference>
<accession>A0A5D0CL15</accession>
<dbReference type="Gene3D" id="3.55.50.10">
    <property type="entry name" value="Baseplate protein-like domains"/>
    <property type="match status" value="1"/>
</dbReference>
<organism evidence="1 2">
    <name type="scientific">Paenibacillus faecis</name>
    <dbReference type="NCBI Taxonomy" id="862114"/>
    <lineage>
        <taxon>Bacteria</taxon>
        <taxon>Bacillati</taxon>
        <taxon>Bacillota</taxon>
        <taxon>Bacilli</taxon>
        <taxon>Bacillales</taxon>
        <taxon>Paenibacillaceae</taxon>
        <taxon>Paenibacillus</taxon>
    </lineage>
</organism>
<keyword evidence="2" id="KW-1185">Reference proteome</keyword>
<protein>
    <submittedName>
        <fullName evidence="1">Uncharacterized protein</fullName>
    </submittedName>
</protein>
<gene>
    <name evidence="1" type="ORF">FRY98_23390</name>
</gene>
<name>A0A5D0CL15_9BACL</name>
<dbReference type="Pfam" id="PF12639">
    <property type="entry name" value="Colicin-DNase"/>
    <property type="match status" value="1"/>
</dbReference>
<dbReference type="RefSeq" id="WP_148456674.1">
    <property type="nucleotide sequence ID" value="NZ_VSDO01000005.1"/>
</dbReference>
<proteinExistence type="predicted"/>
<dbReference type="EMBL" id="VSDO01000005">
    <property type="protein sequence ID" value="TYA10733.1"/>
    <property type="molecule type" value="Genomic_DNA"/>
</dbReference>
<evidence type="ECO:0000313" key="1">
    <source>
        <dbReference type="EMBL" id="TYA10733.1"/>
    </source>
</evidence>
<sequence length="1107" mass="126488">MSQAEQEVYQGAGFHIQFPYPITAVRNLHVDRQFNEHTQCNLSIVMTEEHAMACLEKGSMRDTVHIRRETPEGTEYWFSGGIAAVDMDVEDGIWHVSVRAISRTYDMDHQRMSRSYQNKNLTYTSLIKQLVAPYKDGDAMNEATEPDATIGKLLVQYQETDWQFMKRVASLVGTVILPDVVLDAPRVYFGVPDFSWGKQLHVYRYTMTQDRELYLQTHVGYSDTRTNSADYVSYEVTSRQYVQVGDNVSFKGQMWVVYSADMRYDQGIVTYAYKLVQRSGIRSRVQQNHRIQGVSLGGKVISRANNMVKVHLDIDEEHDNGGNWWFPYSSEGNNMFHALPEEGARINVYFPGGEEKKAIAINAVRGRHEEMKGRTVFQKPTTKVFHVPGNAKMELGEDGVLFEKNTVRLHLNADDITLESDENILIVAANDLELGSKDRMPDYIKMCADSIISVYAGNQMIEVMEHKTKIRAPEINMNITPMSLLDMLNEQDIEDLYVDSLMSDELKRYMEEKKEKERNGWTVAKEVFEYVPGLIDYALGMPEPPEPEPSQEEVDGVRERIRQRIRQEPGSRETSTTWVAKQSKEALSFHYEVIHREKPVEEKKKSKKEKEKEREDYDDFYKSYVEQQTQIVEQQARIVEQQARINDPEWMEGLTNQNSIQALQEETSMLRAIGRERERQAERIAERQAEMKSGTASLGEQLMTAMSDWYNLEYVVPKKPDYLSKDQSKPIYYSRYFIEQFIISPQKTEAKWNMVFGAIAVLITAIPSGGTSIYLFVVLNGAWGIGQMAVSSMKLQELENGEYNTPGLDRAQKLLDTTGDALAVIDLAFIAKSVGRHVMNLTVESTRNEMLRNIKNPAVRAGLDKVGTKLEQAHSIMDDMKSSFNPANFGRSGLELAGTGGRVTSQLVDGPQVWFSSGSGGTSNFTKSEFDKAVDKAMEDAVDRLPPYTRKPVEPKKYKKKIENDDGTVTYIIDKGGKEIKVKYDQDGHAIFNSQFDTTLPKSLYLAGDSEQFSYLSKQLYEKAMKDPELKKKFTEAELELFRKGEKPDRFTWHHHQDPGKMQLVDYTEHLASHTGGRAYWGGGKEARSGKLKRQIISELKERLNWE</sequence>
<dbReference type="OrthoDB" id="2490673at2"/>
<dbReference type="Gene3D" id="2.30.110.50">
    <property type="match status" value="1"/>
</dbReference>
<comment type="caution">
    <text evidence="1">The sequence shown here is derived from an EMBL/GenBank/DDBJ whole genome shotgun (WGS) entry which is preliminary data.</text>
</comment>
<dbReference type="Proteomes" id="UP000325218">
    <property type="component" value="Unassembled WGS sequence"/>
</dbReference>